<dbReference type="InterPro" id="IPR005490">
    <property type="entry name" value="LD_TPept_cat_dom"/>
</dbReference>
<keyword evidence="4 7" id="KW-0133">Cell shape</keyword>
<evidence type="ECO:0000256" key="7">
    <source>
        <dbReference type="PROSITE-ProRule" id="PRU01373"/>
    </source>
</evidence>
<protein>
    <recommendedName>
        <fullName evidence="9">L,D-TPase catalytic domain-containing protein</fullName>
    </recommendedName>
</protein>
<name>C0N1V8_9GAMM</name>
<comment type="pathway">
    <text evidence="1 7">Cell wall biogenesis; peptidoglycan biosynthesis.</text>
</comment>
<dbReference type="PANTHER" id="PTHR36699">
    <property type="entry name" value="LD-TRANSPEPTIDASE"/>
    <property type="match status" value="1"/>
</dbReference>
<evidence type="ECO:0000256" key="5">
    <source>
        <dbReference type="ARBA" id="ARBA00022984"/>
    </source>
</evidence>
<evidence type="ECO:0000256" key="6">
    <source>
        <dbReference type="ARBA" id="ARBA00023316"/>
    </source>
</evidence>
<dbReference type="GO" id="GO:0004180">
    <property type="term" value="F:carboxypeptidase activity"/>
    <property type="evidence" value="ECO:0007669"/>
    <property type="project" value="UniProtKB-ARBA"/>
</dbReference>
<accession>C0N1V8</accession>
<dbReference type="EMBL" id="GG657883">
    <property type="protein sequence ID" value="EEF81075.1"/>
    <property type="molecule type" value="Genomic_DNA"/>
</dbReference>
<dbReference type="UniPathway" id="UPA00219"/>
<dbReference type="InterPro" id="IPR038063">
    <property type="entry name" value="Transpep_catalytic_dom"/>
</dbReference>
<dbReference type="PANTHER" id="PTHR36699:SF1">
    <property type="entry name" value="L,D-TRANSPEPTIDASE YAFK-RELATED"/>
    <property type="match status" value="1"/>
</dbReference>
<evidence type="ECO:0000259" key="9">
    <source>
        <dbReference type="PROSITE" id="PS52029"/>
    </source>
</evidence>
<dbReference type="SUPFAM" id="SSF141523">
    <property type="entry name" value="L,D-transpeptidase catalytic domain-like"/>
    <property type="match status" value="1"/>
</dbReference>
<feature type="domain" description="L,D-TPase catalytic" evidence="9">
    <location>
        <begin position="27"/>
        <end position="186"/>
    </location>
</feature>
<gene>
    <name evidence="10" type="ORF">MDMS009_67</name>
</gene>
<comment type="similarity">
    <text evidence="2">Belongs to the YkuD family.</text>
</comment>
<dbReference type="CDD" id="cd16913">
    <property type="entry name" value="YkuD_like"/>
    <property type="match status" value="1"/>
</dbReference>
<evidence type="ECO:0000256" key="2">
    <source>
        <dbReference type="ARBA" id="ARBA00005992"/>
    </source>
</evidence>
<evidence type="ECO:0000256" key="8">
    <source>
        <dbReference type="SAM" id="SignalP"/>
    </source>
</evidence>
<evidence type="ECO:0000256" key="1">
    <source>
        <dbReference type="ARBA" id="ARBA00004752"/>
    </source>
</evidence>
<evidence type="ECO:0000256" key="3">
    <source>
        <dbReference type="ARBA" id="ARBA00022679"/>
    </source>
</evidence>
<keyword evidence="5 7" id="KW-0573">Peptidoglycan synthesis</keyword>
<keyword evidence="8" id="KW-0732">Signal</keyword>
<feature type="active site" description="Nucleophile" evidence="7">
    <location>
        <position position="162"/>
    </location>
</feature>
<organism evidence="10 11">
    <name type="scientific">Methylophaga thiooxydans DMS010</name>
    <dbReference type="NCBI Taxonomy" id="637616"/>
    <lineage>
        <taxon>Bacteria</taxon>
        <taxon>Pseudomonadati</taxon>
        <taxon>Pseudomonadota</taxon>
        <taxon>Gammaproteobacteria</taxon>
        <taxon>Thiotrichales</taxon>
        <taxon>Piscirickettsiaceae</taxon>
        <taxon>Methylophaga</taxon>
    </lineage>
</organism>
<dbReference type="GO" id="GO:0008360">
    <property type="term" value="P:regulation of cell shape"/>
    <property type="evidence" value="ECO:0007669"/>
    <property type="project" value="UniProtKB-UniRule"/>
</dbReference>
<keyword evidence="3" id="KW-0808">Transferase</keyword>
<evidence type="ECO:0000313" key="11">
    <source>
        <dbReference type="Proteomes" id="UP000004679"/>
    </source>
</evidence>
<feature type="active site" description="Proton donor/acceptor" evidence="7">
    <location>
        <position position="140"/>
    </location>
</feature>
<evidence type="ECO:0000313" key="10">
    <source>
        <dbReference type="EMBL" id="EEF81075.1"/>
    </source>
</evidence>
<dbReference type="GO" id="GO:0016740">
    <property type="term" value="F:transferase activity"/>
    <property type="evidence" value="ECO:0007669"/>
    <property type="project" value="UniProtKB-KW"/>
</dbReference>
<dbReference type="PROSITE" id="PS52029">
    <property type="entry name" value="LD_TPASE"/>
    <property type="match status" value="1"/>
</dbReference>
<feature type="signal peptide" evidence="8">
    <location>
        <begin position="1"/>
        <end position="23"/>
    </location>
</feature>
<dbReference type="Pfam" id="PF03734">
    <property type="entry name" value="YkuD"/>
    <property type="match status" value="1"/>
</dbReference>
<feature type="chain" id="PRO_5002899519" description="L,D-TPase catalytic domain-containing protein" evidence="8">
    <location>
        <begin position="24"/>
        <end position="187"/>
    </location>
</feature>
<dbReference type="GO" id="GO:0071555">
    <property type="term" value="P:cell wall organization"/>
    <property type="evidence" value="ECO:0007669"/>
    <property type="project" value="UniProtKB-UniRule"/>
</dbReference>
<evidence type="ECO:0000256" key="4">
    <source>
        <dbReference type="ARBA" id="ARBA00022960"/>
    </source>
</evidence>
<dbReference type="OrthoDB" id="9809748at2"/>
<dbReference type="Gene3D" id="2.40.440.10">
    <property type="entry name" value="L,D-transpeptidase catalytic domain-like"/>
    <property type="match status" value="1"/>
</dbReference>
<keyword evidence="6 7" id="KW-0961">Cell wall biogenesis/degradation</keyword>
<sequence length="187" mass="21049">MNRSLIVMLACLSLLVWQQPVKATGNYELVIKRSEKRLLIQKDGEVLRSFHVALGSGGRKAKMKSGDRLTPLGKYHITQVRDSDRFHMFIQLDYPSVRDAITALKEDRISKAQYRKILDAHIFGNLPPQNTPLGGAIGIHGIGVETKDKIEIHEIADWTKGCIALRNDEIEQLTKYISKGTQVTITE</sequence>
<keyword evidence="11" id="KW-1185">Reference proteome</keyword>
<dbReference type="HOGENOM" id="CLU_102842_3_0_6"/>
<reference evidence="10 11" key="1">
    <citation type="journal article" date="2011" name="J. Bacteriol.">
        <title>Draft genome sequence of the chemolithoheterotrophic, halophilic methylotroph Methylophaga thiooxydans DMS010.</title>
        <authorList>
            <person name="Boden R."/>
            <person name="Ferriera S."/>
            <person name="Johnson J."/>
            <person name="Kelly D.P."/>
            <person name="Murrell J.C."/>
            <person name="Schafer H."/>
        </authorList>
    </citation>
    <scope>NUCLEOTIDE SEQUENCE [LARGE SCALE GENOMIC DNA]</scope>
    <source>
        <strain evidence="10 11">DMS010</strain>
    </source>
</reference>
<dbReference type="GO" id="GO:0009252">
    <property type="term" value="P:peptidoglycan biosynthetic process"/>
    <property type="evidence" value="ECO:0007669"/>
    <property type="project" value="UniProtKB-UniPathway"/>
</dbReference>
<dbReference type="AlphaFoldDB" id="C0N1V8"/>
<proteinExistence type="inferred from homology"/>
<dbReference type="Proteomes" id="UP000004679">
    <property type="component" value="Unassembled WGS sequence"/>
</dbReference>